<dbReference type="OrthoDB" id="1653576at2"/>
<dbReference type="GO" id="GO:0009986">
    <property type="term" value="C:cell surface"/>
    <property type="evidence" value="ECO:0007669"/>
    <property type="project" value="UniProtKB-SubCell"/>
</dbReference>
<dbReference type="AlphaFoldDB" id="E6TWZ1"/>
<organism evidence="4 5">
    <name type="scientific">Evansella cellulosilytica (strain ATCC 21833 / DSM 2522 / FERM P-1141 / JCM 9156 / N-4)</name>
    <name type="common">Bacillus cellulosilyticus</name>
    <dbReference type="NCBI Taxonomy" id="649639"/>
    <lineage>
        <taxon>Bacteria</taxon>
        <taxon>Bacillati</taxon>
        <taxon>Bacillota</taxon>
        <taxon>Bacilli</taxon>
        <taxon>Bacillales</taxon>
        <taxon>Bacillaceae</taxon>
        <taxon>Evansella</taxon>
    </lineage>
</organism>
<keyword evidence="2" id="KW-0178">Competence</keyword>
<dbReference type="RefSeq" id="WP_013488278.1">
    <property type="nucleotide sequence ID" value="NC_014829.1"/>
</dbReference>
<dbReference type="STRING" id="649639.Bcell_1678"/>
<dbReference type="InterPro" id="IPR012902">
    <property type="entry name" value="N_methyl_site"/>
</dbReference>
<evidence type="ECO:0000256" key="1">
    <source>
        <dbReference type="ARBA" id="ARBA00004241"/>
    </source>
</evidence>
<gene>
    <name evidence="4" type="ordered locus">Bcell_1678</name>
</gene>
<dbReference type="NCBIfam" id="NF040982">
    <property type="entry name" value="ComGD"/>
    <property type="match status" value="1"/>
</dbReference>
<evidence type="ECO:0000313" key="4">
    <source>
        <dbReference type="EMBL" id="ADU29941.1"/>
    </source>
</evidence>
<dbReference type="EMBL" id="CP002394">
    <property type="protein sequence ID" value="ADU29941.1"/>
    <property type="molecule type" value="Genomic_DNA"/>
</dbReference>
<evidence type="ECO:0008006" key="6">
    <source>
        <dbReference type="Google" id="ProtNLM"/>
    </source>
</evidence>
<dbReference type="Proteomes" id="UP000001401">
    <property type="component" value="Chromosome"/>
</dbReference>
<dbReference type="eggNOG" id="COG4970">
    <property type="taxonomic scope" value="Bacteria"/>
</dbReference>
<dbReference type="HOGENOM" id="CLU_1727682_0_0_9"/>
<sequence>MRKEWTDCSGGYTLIEILIVLLLITSFLLVSIPHFSNSVRSKDVDYFFELLEKDLYESQLHAMIHGEIVRFIFSPEEEAYFIRSNMTMKVKRPFPKGLSVRRGSLDYTSLRFLPTGTISFSGTILFYYKDDTYMLVFQFVRGRFYIEKW</sequence>
<dbReference type="PROSITE" id="PS00409">
    <property type="entry name" value="PROKAR_NTER_METHYL"/>
    <property type="match status" value="1"/>
</dbReference>
<feature type="transmembrane region" description="Helical" evidence="3">
    <location>
        <begin position="12"/>
        <end position="32"/>
    </location>
</feature>
<evidence type="ECO:0000256" key="3">
    <source>
        <dbReference type="SAM" id="Phobius"/>
    </source>
</evidence>
<protein>
    <recommendedName>
        <fullName evidence="6">Prepilin-type N-terminal cleavage/methylation domain-containing protein</fullName>
    </recommendedName>
</protein>
<comment type="subcellular location">
    <subcellularLocation>
        <location evidence="1">Cell surface</location>
    </subcellularLocation>
</comment>
<dbReference type="GO" id="GO:0030420">
    <property type="term" value="P:establishment of competence for transformation"/>
    <property type="evidence" value="ECO:0007669"/>
    <property type="project" value="UniProtKB-KW"/>
</dbReference>
<accession>E6TWZ1</accession>
<keyword evidence="3" id="KW-0472">Membrane</keyword>
<dbReference type="PIRSF" id="PIRSF021292">
    <property type="entry name" value="Competence_ComGD"/>
    <property type="match status" value="1"/>
</dbReference>
<evidence type="ECO:0000313" key="5">
    <source>
        <dbReference type="Proteomes" id="UP000001401"/>
    </source>
</evidence>
<keyword evidence="3" id="KW-1133">Transmembrane helix</keyword>
<proteinExistence type="predicted"/>
<dbReference type="InterPro" id="IPR016785">
    <property type="entry name" value="ComGD"/>
</dbReference>
<keyword evidence="3" id="KW-0812">Transmembrane</keyword>
<name>E6TWZ1_EVAC2</name>
<dbReference type="KEGG" id="bco:Bcell_1678"/>
<keyword evidence="5" id="KW-1185">Reference proteome</keyword>
<feature type="transmembrane region" description="Helical" evidence="3">
    <location>
        <begin position="110"/>
        <end position="128"/>
    </location>
</feature>
<reference evidence="4" key="1">
    <citation type="submission" date="2010-12" db="EMBL/GenBank/DDBJ databases">
        <title>Complete sequence of Bacillus cellulosilyticus DSM 2522.</title>
        <authorList>
            <consortium name="US DOE Joint Genome Institute"/>
            <person name="Lucas S."/>
            <person name="Copeland A."/>
            <person name="Lapidus A."/>
            <person name="Cheng J.-F."/>
            <person name="Bruce D."/>
            <person name="Goodwin L."/>
            <person name="Pitluck S."/>
            <person name="Chertkov O."/>
            <person name="Detter J.C."/>
            <person name="Han C."/>
            <person name="Tapia R."/>
            <person name="Land M."/>
            <person name="Hauser L."/>
            <person name="Jeffries C."/>
            <person name="Kyrpides N."/>
            <person name="Ivanova N."/>
            <person name="Mikhailova N."/>
            <person name="Brumm P."/>
            <person name="Mead D."/>
            <person name="Woyke T."/>
        </authorList>
    </citation>
    <scope>NUCLEOTIDE SEQUENCE [LARGE SCALE GENOMIC DNA]</scope>
    <source>
        <strain evidence="4">DSM 2522</strain>
    </source>
</reference>
<evidence type="ECO:0000256" key="2">
    <source>
        <dbReference type="ARBA" id="ARBA00023287"/>
    </source>
</evidence>